<dbReference type="Proteomes" id="UP000263900">
    <property type="component" value="Chromosome"/>
</dbReference>
<organism evidence="1 2">
    <name type="scientific">Paraflavitalea soli</name>
    <dbReference type="NCBI Taxonomy" id="2315862"/>
    <lineage>
        <taxon>Bacteria</taxon>
        <taxon>Pseudomonadati</taxon>
        <taxon>Bacteroidota</taxon>
        <taxon>Chitinophagia</taxon>
        <taxon>Chitinophagales</taxon>
        <taxon>Chitinophagaceae</taxon>
        <taxon>Paraflavitalea</taxon>
    </lineage>
</organism>
<evidence type="ECO:0000313" key="1">
    <source>
        <dbReference type="EMBL" id="AXY72982.1"/>
    </source>
</evidence>
<evidence type="ECO:0000313" key="2">
    <source>
        <dbReference type="Proteomes" id="UP000263900"/>
    </source>
</evidence>
<dbReference type="AlphaFoldDB" id="A0A3B7MF86"/>
<accession>A0A3B7MF86</accession>
<reference evidence="1 2" key="1">
    <citation type="submission" date="2018-09" db="EMBL/GenBank/DDBJ databases">
        <title>Genome sequencing of strain 6GH32-13.</title>
        <authorList>
            <person name="Weon H.-Y."/>
            <person name="Heo J."/>
            <person name="Kwon S.-W."/>
        </authorList>
    </citation>
    <scope>NUCLEOTIDE SEQUENCE [LARGE SCALE GENOMIC DNA]</scope>
    <source>
        <strain evidence="1 2">5GH32-13</strain>
    </source>
</reference>
<dbReference type="RefSeq" id="WP_119048820.1">
    <property type="nucleotide sequence ID" value="NZ_CP032157.1"/>
</dbReference>
<gene>
    <name evidence="1" type="ORF">D3H65_02920</name>
</gene>
<name>A0A3B7MF86_9BACT</name>
<dbReference type="KEGG" id="pseg:D3H65_02920"/>
<dbReference type="EMBL" id="CP032157">
    <property type="protein sequence ID" value="AXY72982.1"/>
    <property type="molecule type" value="Genomic_DNA"/>
</dbReference>
<protein>
    <submittedName>
        <fullName evidence="1">Uncharacterized protein</fullName>
    </submittedName>
</protein>
<keyword evidence="2" id="KW-1185">Reference proteome</keyword>
<sequence>MKYVYILLTVCLFSSMKCDKDGSNSVIVTVTEQSTFGDKPWACIVENPDLSKHGFLCSIPAGQSKPVYSCADAVYIKNLPANLAVPGKRIIFYGYSDAGQPALFSSINHAHELTVSNAQEAR</sequence>
<proteinExistence type="predicted"/>